<dbReference type="Gene3D" id="3.10.310.50">
    <property type="match status" value="1"/>
</dbReference>
<dbReference type="PANTHER" id="PTHR30373">
    <property type="entry name" value="UPF0603 PROTEIN YGCG"/>
    <property type="match status" value="1"/>
</dbReference>
<evidence type="ECO:0000313" key="6">
    <source>
        <dbReference type="Proteomes" id="UP000004259"/>
    </source>
</evidence>
<evidence type="ECO:0000313" key="5">
    <source>
        <dbReference type="EMBL" id="EGC01364.1"/>
    </source>
</evidence>
<organism evidence="5 6">
    <name type="scientific">Ruminococcus albus 8</name>
    <dbReference type="NCBI Taxonomy" id="246199"/>
    <lineage>
        <taxon>Bacteria</taxon>
        <taxon>Bacillati</taxon>
        <taxon>Bacillota</taxon>
        <taxon>Clostridia</taxon>
        <taxon>Eubacteriales</taxon>
        <taxon>Oscillospiraceae</taxon>
        <taxon>Ruminococcus</taxon>
    </lineage>
</organism>
<dbReference type="InterPro" id="IPR007621">
    <property type="entry name" value="TPM_dom"/>
</dbReference>
<reference evidence="5 6" key="1">
    <citation type="submission" date="2011-02" db="EMBL/GenBank/DDBJ databases">
        <authorList>
            <person name="Nelson K.E."/>
            <person name="Sutton G."/>
            <person name="Torralba M."/>
            <person name="Durkin S."/>
            <person name="Harkins D."/>
            <person name="Montgomery R."/>
            <person name="Ziemer C."/>
            <person name="Klaassens E."/>
            <person name="Ocuiv P."/>
            <person name="Morrison M."/>
        </authorList>
    </citation>
    <scope>NUCLEOTIDE SEQUENCE [LARGE SCALE GENOMIC DNA]</scope>
    <source>
        <strain evidence="5 6">8</strain>
    </source>
</reference>
<feature type="transmembrane region" description="Helical" evidence="2">
    <location>
        <begin position="189"/>
        <end position="207"/>
    </location>
</feature>
<evidence type="ECO:0000256" key="3">
    <source>
        <dbReference type="SAM" id="SignalP"/>
    </source>
</evidence>
<sequence>MMKRLFAALAASVMLLGGAVTAFAEEQLIPNEYYTTNTVPNERIKDRLVDDADILSDSEEAKLLEKLDRISESYGIDVAVVTTFSLGDRTPQEFADDYYDYNGFSDDGFVMLLAMEERDRWFSGKGKGIEIFTDYGQDYLWDNVTPELKKGKYYEAFDEYANISEEFIKEWEKGTPYDNRHRVKGRLPMIWIPIAIGGGLLIGLIYAQSIKAQLTSVSMQHGADDYIRQNSFKLTVDRDTFLYRNVQREYIPPAEKSGGGTSTHSSYSGSSHSGSGGKF</sequence>
<feature type="chain" id="PRO_5003247184" description="TPM domain-containing protein" evidence="3">
    <location>
        <begin position="25"/>
        <end position="279"/>
    </location>
</feature>
<keyword evidence="2" id="KW-0812">Transmembrane</keyword>
<feature type="compositionally biased region" description="Low complexity" evidence="1">
    <location>
        <begin position="262"/>
        <end position="273"/>
    </location>
</feature>
<dbReference type="STRING" id="246199.CUS_7551"/>
<protein>
    <recommendedName>
        <fullName evidence="4">TPM domain-containing protein</fullName>
    </recommendedName>
</protein>
<comment type="caution">
    <text evidence="5">The sequence shown here is derived from an EMBL/GenBank/DDBJ whole genome shotgun (WGS) entry which is preliminary data.</text>
</comment>
<keyword evidence="3" id="KW-0732">Signal</keyword>
<keyword evidence="2" id="KW-0472">Membrane</keyword>
<keyword evidence="6" id="KW-1185">Reference proteome</keyword>
<dbReference type="PANTHER" id="PTHR30373:SF2">
    <property type="entry name" value="UPF0603 PROTEIN YGCG"/>
    <property type="match status" value="1"/>
</dbReference>
<keyword evidence="2" id="KW-1133">Transmembrane helix</keyword>
<dbReference type="eggNOG" id="COG1512">
    <property type="taxonomic scope" value="Bacteria"/>
</dbReference>
<proteinExistence type="predicted"/>
<feature type="region of interest" description="Disordered" evidence="1">
    <location>
        <begin position="252"/>
        <end position="279"/>
    </location>
</feature>
<feature type="signal peptide" evidence="3">
    <location>
        <begin position="1"/>
        <end position="24"/>
    </location>
</feature>
<evidence type="ECO:0000256" key="1">
    <source>
        <dbReference type="SAM" id="MobiDB-lite"/>
    </source>
</evidence>
<accession>E9SH23</accession>
<evidence type="ECO:0000259" key="4">
    <source>
        <dbReference type="Pfam" id="PF04536"/>
    </source>
</evidence>
<dbReference type="EMBL" id="ADKM02000130">
    <property type="protein sequence ID" value="EGC01364.1"/>
    <property type="molecule type" value="Genomic_DNA"/>
</dbReference>
<dbReference type="Proteomes" id="UP000004259">
    <property type="component" value="Unassembled WGS sequence"/>
</dbReference>
<feature type="domain" description="TPM" evidence="4">
    <location>
        <begin position="49"/>
        <end position="162"/>
    </location>
</feature>
<evidence type="ECO:0000256" key="2">
    <source>
        <dbReference type="SAM" id="Phobius"/>
    </source>
</evidence>
<dbReference type="RefSeq" id="WP_002852833.1">
    <property type="nucleotide sequence ID" value="NZ_ADKM02000130.1"/>
</dbReference>
<gene>
    <name evidence="5" type="ORF">CUS_7551</name>
</gene>
<dbReference type="AlphaFoldDB" id="E9SH23"/>
<name>E9SH23_RUMAL</name>
<dbReference type="Pfam" id="PF04536">
    <property type="entry name" value="TPM_phosphatase"/>
    <property type="match status" value="1"/>
</dbReference>